<evidence type="ECO:0000256" key="4">
    <source>
        <dbReference type="PROSITE-ProRule" id="PRU00723"/>
    </source>
</evidence>
<dbReference type="EMBL" id="AF119710">
    <property type="protein sequence ID" value="AAD22044.1"/>
    <property type="molecule type" value="mRNA"/>
</dbReference>
<dbReference type="AlphaFoldDB" id="Q9XYQ6"/>
<accession>Q9XYQ6</accession>
<keyword evidence="1 4" id="KW-0479">Metal-binding</keyword>
<dbReference type="OrthoDB" id="336321at2759"/>
<evidence type="ECO:0000313" key="7">
    <source>
        <dbReference type="EMBL" id="AAD22044.1"/>
    </source>
</evidence>
<feature type="zinc finger region" description="C3H1-type" evidence="4">
    <location>
        <begin position="91"/>
        <end position="118"/>
    </location>
</feature>
<proteinExistence type="evidence at transcript level"/>
<dbReference type="InterPro" id="IPR041367">
    <property type="entry name" value="Znf-CCCH_4"/>
</dbReference>
<evidence type="ECO:0000259" key="6">
    <source>
        <dbReference type="PROSITE" id="PS50103"/>
    </source>
</evidence>
<organism evidence="7">
    <name type="scientific">Drosophila melanogaster</name>
    <name type="common">Fruit fly</name>
    <dbReference type="NCBI Taxonomy" id="7227"/>
    <lineage>
        <taxon>Eukaryota</taxon>
        <taxon>Metazoa</taxon>
        <taxon>Ecdysozoa</taxon>
        <taxon>Arthropoda</taxon>
        <taxon>Hexapoda</taxon>
        <taxon>Insecta</taxon>
        <taxon>Pterygota</taxon>
        <taxon>Neoptera</taxon>
        <taxon>Endopterygota</taxon>
        <taxon>Diptera</taxon>
        <taxon>Brachycera</taxon>
        <taxon>Muscomorpha</taxon>
        <taxon>Ephydroidea</taxon>
        <taxon>Drosophilidae</taxon>
        <taxon>Drosophila</taxon>
        <taxon>Sophophora</taxon>
    </lineage>
</organism>
<dbReference type="ExpressionAtlas" id="Q9XYQ6">
    <property type="expression patterns" value="baseline and differential"/>
</dbReference>
<protein>
    <submittedName>
        <fullName evidence="7">RAD201</fullName>
    </submittedName>
</protein>
<dbReference type="InterPro" id="IPR000571">
    <property type="entry name" value="Znf_CCCH"/>
</dbReference>
<keyword evidence="3 4" id="KW-0862">Zinc</keyword>
<dbReference type="InterPro" id="IPR036855">
    <property type="entry name" value="Znf_CCCH_sf"/>
</dbReference>
<dbReference type="PROSITE" id="PS50103">
    <property type="entry name" value="ZF_C3H1"/>
    <property type="match status" value="1"/>
</dbReference>
<dbReference type="SUPFAM" id="SSF90229">
    <property type="entry name" value="CCCH zinc finger"/>
    <property type="match status" value="1"/>
</dbReference>
<dbReference type="VEuPathDB" id="VectorBase:FBgn0259728"/>
<dbReference type="Pfam" id="PF18044">
    <property type="entry name" value="zf-CCCH_4"/>
    <property type="match status" value="1"/>
</dbReference>
<evidence type="ECO:0000256" key="3">
    <source>
        <dbReference type="ARBA" id="ARBA00022833"/>
    </source>
</evidence>
<evidence type="ECO:0000256" key="1">
    <source>
        <dbReference type="ARBA" id="ARBA00022723"/>
    </source>
</evidence>
<evidence type="ECO:0000256" key="5">
    <source>
        <dbReference type="SAM" id="MobiDB-lite"/>
    </source>
</evidence>
<reference evidence="7" key="1">
    <citation type="submission" date="1999-01" db="EMBL/GenBank/DDBJ databases">
        <title>Rad201 gene of Drosophila melanogaster.</title>
        <authorList>
            <person name="Khromykh Y.M."/>
            <person name="Peshekhonov V.T."/>
            <person name="Varentsova E.R."/>
            <person name="Sarantseva S.V."/>
        </authorList>
    </citation>
    <scope>NUCLEOTIDE SEQUENCE</scope>
    <source>
        <tissue evidence="7">Ovary</tissue>
    </source>
</reference>
<dbReference type="SMART" id="SM00356">
    <property type="entry name" value="ZnF_C3H1"/>
    <property type="match status" value="1"/>
</dbReference>
<keyword evidence="2 4" id="KW-0863">Zinc-finger</keyword>
<dbReference type="GO" id="GO:0008270">
    <property type="term" value="F:zinc ion binding"/>
    <property type="evidence" value="ECO:0007669"/>
    <property type="project" value="UniProtKB-KW"/>
</dbReference>
<evidence type="ECO:0000256" key="2">
    <source>
        <dbReference type="ARBA" id="ARBA00022771"/>
    </source>
</evidence>
<sequence>MSLVADYSDSSESDEDSSGQFSEDGETKSAAPAKNEKTPPPKLPSASQAFSQGAGKGDVFNNPFLEAELHKTASLERHVKMVDNDAHQKLKNGRKICWNFRRGRCRFGTSCQYAHDSDLSVDEAAEKSALPDQSVPVVVEAAPGNFNRRNARVWACSGAGQTGYEVLQTAKSAKSICPALDHACIRDAQQTVLTIRAICVRDDVNETQAIVLEGEVLFLWKLHRQSERGNRAPVGSQHGLQLLSCHFLIVAILLSIITTTIY</sequence>
<name>Q9XYQ6_DROME</name>
<feature type="region of interest" description="Disordered" evidence="5">
    <location>
        <begin position="1"/>
        <end position="54"/>
    </location>
</feature>
<feature type="domain" description="C3H1-type" evidence="6">
    <location>
        <begin position="91"/>
        <end position="118"/>
    </location>
</feature>
<dbReference type="Gene3D" id="4.10.1000.10">
    <property type="entry name" value="Zinc finger, CCCH-type"/>
    <property type="match status" value="1"/>
</dbReference>